<evidence type="ECO:0000313" key="3">
    <source>
        <dbReference type="EMBL" id="QEH34899.1"/>
    </source>
</evidence>
<sequence>MEPTPEARAEARRNPGGWVYAIDPRYDPDGAVPPEGIKGAWKVDERGDIVGEFIPNPRYQPEGSVQPKPCAGRPDA</sequence>
<dbReference type="KEGG" id="agv:OJF2_34440"/>
<protein>
    <submittedName>
        <fullName evidence="2">Uncharacterized protein</fullName>
    </submittedName>
</protein>
<proteinExistence type="predicted"/>
<name>A0A5B9W2R8_9BACT</name>
<dbReference type="AlphaFoldDB" id="A0A5B9W2R8"/>
<keyword evidence="4" id="KW-1185">Reference proteome</keyword>
<dbReference type="OrthoDB" id="798764at2"/>
<accession>A0A5B9W2R8</accession>
<evidence type="ECO:0000256" key="1">
    <source>
        <dbReference type="SAM" id="MobiDB-lite"/>
    </source>
</evidence>
<gene>
    <name evidence="2" type="ORF">OJF2_34410</name>
    <name evidence="3" type="ORF">OJF2_34440</name>
</gene>
<dbReference type="EMBL" id="CP042997">
    <property type="protein sequence ID" value="QEH34899.1"/>
    <property type="molecule type" value="Genomic_DNA"/>
</dbReference>
<reference evidence="2 4" key="1">
    <citation type="submission" date="2019-08" db="EMBL/GenBank/DDBJ databases">
        <title>Deep-cultivation of Planctomycetes and their phenomic and genomic characterization uncovers novel biology.</title>
        <authorList>
            <person name="Wiegand S."/>
            <person name="Jogler M."/>
            <person name="Boedeker C."/>
            <person name="Pinto D."/>
            <person name="Vollmers J."/>
            <person name="Rivas-Marin E."/>
            <person name="Kohn T."/>
            <person name="Peeters S.H."/>
            <person name="Heuer A."/>
            <person name="Rast P."/>
            <person name="Oberbeckmann S."/>
            <person name="Bunk B."/>
            <person name="Jeske O."/>
            <person name="Meyerdierks A."/>
            <person name="Storesund J.E."/>
            <person name="Kallscheuer N."/>
            <person name="Luecker S."/>
            <person name="Lage O.M."/>
            <person name="Pohl T."/>
            <person name="Merkel B.J."/>
            <person name="Hornburger P."/>
            <person name="Mueller R.-W."/>
            <person name="Bruemmer F."/>
            <person name="Labrenz M."/>
            <person name="Spormann A.M."/>
            <person name="Op den Camp H."/>
            <person name="Overmann J."/>
            <person name="Amann R."/>
            <person name="Jetten M.S.M."/>
            <person name="Mascher T."/>
            <person name="Medema M.H."/>
            <person name="Devos D.P."/>
            <person name="Kaster A.-K."/>
            <person name="Ovreas L."/>
            <person name="Rohde M."/>
            <person name="Galperin M.Y."/>
            <person name="Jogler C."/>
        </authorList>
    </citation>
    <scope>NUCLEOTIDE SEQUENCE [LARGE SCALE GENOMIC DNA]</scope>
    <source>
        <strain evidence="2 4">OJF2</strain>
    </source>
</reference>
<dbReference type="Proteomes" id="UP000324233">
    <property type="component" value="Chromosome"/>
</dbReference>
<feature type="region of interest" description="Disordered" evidence="1">
    <location>
        <begin position="53"/>
        <end position="76"/>
    </location>
</feature>
<evidence type="ECO:0000313" key="2">
    <source>
        <dbReference type="EMBL" id="QEH34896.1"/>
    </source>
</evidence>
<dbReference type="KEGG" id="agv:OJF2_34410"/>
<organism evidence="2 4">
    <name type="scientific">Aquisphaera giovannonii</name>
    <dbReference type="NCBI Taxonomy" id="406548"/>
    <lineage>
        <taxon>Bacteria</taxon>
        <taxon>Pseudomonadati</taxon>
        <taxon>Planctomycetota</taxon>
        <taxon>Planctomycetia</taxon>
        <taxon>Isosphaerales</taxon>
        <taxon>Isosphaeraceae</taxon>
        <taxon>Aquisphaera</taxon>
    </lineage>
</organism>
<dbReference type="EMBL" id="CP042997">
    <property type="protein sequence ID" value="QEH34896.1"/>
    <property type="molecule type" value="Genomic_DNA"/>
</dbReference>
<evidence type="ECO:0000313" key="4">
    <source>
        <dbReference type="Proteomes" id="UP000324233"/>
    </source>
</evidence>